<dbReference type="InterPro" id="IPR057207">
    <property type="entry name" value="FBXL15_LRR"/>
</dbReference>
<name>A0A7S3QLR1_DUNTE</name>
<dbReference type="GO" id="GO:0031146">
    <property type="term" value="P:SCF-dependent proteasomal ubiquitin-dependent protein catabolic process"/>
    <property type="evidence" value="ECO:0007669"/>
    <property type="project" value="TreeGrafter"/>
</dbReference>
<dbReference type="SUPFAM" id="SSF52047">
    <property type="entry name" value="RNI-like"/>
    <property type="match status" value="1"/>
</dbReference>
<evidence type="ECO:0000313" key="4">
    <source>
        <dbReference type="EMBL" id="CAE0486785.1"/>
    </source>
</evidence>
<dbReference type="AlphaFoldDB" id="A0A7S3QLR1"/>
<dbReference type="PANTHER" id="PTHR13318:SF190">
    <property type="entry name" value="PARTNER OF PAIRED, ISOFORM B"/>
    <property type="match status" value="1"/>
</dbReference>
<dbReference type="GO" id="GO:0019005">
    <property type="term" value="C:SCF ubiquitin ligase complex"/>
    <property type="evidence" value="ECO:0007669"/>
    <property type="project" value="TreeGrafter"/>
</dbReference>
<dbReference type="PANTHER" id="PTHR13318">
    <property type="entry name" value="PARTNER OF PAIRED, ISOFORM B-RELATED"/>
    <property type="match status" value="1"/>
</dbReference>
<feature type="compositionally biased region" description="Basic and acidic residues" evidence="2">
    <location>
        <begin position="54"/>
        <end position="64"/>
    </location>
</feature>
<gene>
    <name evidence="4" type="ORF">DTER00134_LOCUS1824</name>
</gene>
<feature type="region of interest" description="Disordered" evidence="2">
    <location>
        <begin position="86"/>
        <end position="112"/>
    </location>
</feature>
<protein>
    <recommendedName>
        <fullName evidence="3">F-box/LRR-repeat protein 15-like leucin rich repeat domain-containing protein</fullName>
    </recommendedName>
</protein>
<feature type="compositionally biased region" description="Acidic residues" evidence="2">
    <location>
        <begin position="99"/>
        <end position="111"/>
    </location>
</feature>
<dbReference type="InterPro" id="IPR006553">
    <property type="entry name" value="Leu-rich_rpt_Cys-con_subtyp"/>
</dbReference>
<proteinExistence type="predicted"/>
<evidence type="ECO:0000256" key="2">
    <source>
        <dbReference type="SAM" id="MobiDB-lite"/>
    </source>
</evidence>
<feature type="region of interest" description="Disordered" evidence="2">
    <location>
        <begin position="1"/>
        <end position="65"/>
    </location>
</feature>
<dbReference type="SMART" id="SM00367">
    <property type="entry name" value="LRR_CC"/>
    <property type="match status" value="7"/>
</dbReference>
<sequence>MKRQRDEDQEQGGAEPGSGRAQMSVPNRRAEMADIARRRAAHFANYAEDDPTDDNVHAGGKEARTLGPWSSAVELVNAREQAAEQRRLKMAGKQRGEAEEAEEKGEAEEEAERLLESIAAWRPSRDPKLGPRPRTRVQPLFELCIAMLVDHVDCIDSLFGVPDVMRVRLAEAVCASCKMEPEVSALFAVDTPGEVVLPSCVLLDPAALSSLLAECITPRLERLELGFVGRGFGDAEATLFAQTAKKGEACGNAGSMLDSLTSLLLGGAYRLSDAGVKQVLGACPRLQQLSLPQASRLTGAMLDGVEALAPSLRLLNLTECRGIGSTQLAQMLPKLTSLERLVLDGINPESGDEIVTAAASIPPLRALSVSMCTSVTDASISALAAQKPDLQELKLDWCSKVSDAGILALAEGCKGLQLLSVRRCVRLSDGALSAVARCGKLQHLAVSNVHAFGPFSMAALAACCAESLETLDISFCRAVTDAAFGLVADRCQKLKKVSMYGCSQITSNSLHGHGNEELACSGIEGSFHQATR</sequence>
<feature type="domain" description="F-box/LRR-repeat protein 15-like leucin rich repeat" evidence="3">
    <location>
        <begin position="259"/>
        <end position="462"/>
    </location>
</feature>
<dbReference type="Gene3D" id="3.80.10.10">
    <property type="entry name" value="Ribonuclease Inhibitor"/>
    <property type="match status" value="3"/>
</dbReference>
<feature type="compositionally biased region" description="Basic and acidic residues" evidence="2">
    <location>
        <begin position="28"/>
        <end position="37"/>
    </location>
</feature>
<dbReference type="InterPro" id="IPR032675">
    <property type="entry name" value="LRR_dom_sf"/>
</dbReference>
<comment type="subcellular location">
    <subcellularLocation>
        <location evidence="1">Cytoplasm</location>
        <location evidence="1">Cytoskeleton</location>
        <location evidence="1">Cilium axoneme</location>
    </subcellularLocation>
</comment>
<evidence type="ECO:0000256" key="1">
    <source>
        <dbReference type="ARBA" id="ARBA00004430"/>
    </source>
</evidence>
<dbReference type="Pfam" id="PF25372">
    <property type="entry name" value="DUF7885"/>
    <property type="match status" value="1"/>
</dbReference>
<dbReference type="EMBL" id="HBIP01003938">
    <property type="protein sequence ID" value="CAE0486785.1"/>
    <property type="molecule type" value="Transcribed_RNA"/>
</dbReference>
<evidence type="ECO:0000259" key="3">
    <source>
        <dbReference type="Pfam" id="PF25372"/>
    </source>
</evidence>
<dbReference type="GO" id="GO:0005930">
    <property type="term" value="C:axoneme"/>
    <property type="evidence" value="ECO:0007669"/>
    <property type="project" value="UniProtKB-SubCell"/>
</dbReference>
<accession>A0A7S3QLR1</accession>
<organism evidence="4">
    <name type="scientific">Dunaliella tertiolecta</name>
    <name type="common">Green alga</name>
    <dbReference type="NCBI Taxonomy" id="3047"/>
    <lineage>
        <taxon>Eukaryota</taxon>
        <taxon>Viridiplantae</taxon>
        <taxon>Chlorophyta</taxon>
        <taxon>core chlorophytes</taxon>
        <taxon>Chlorophyceae</taxon>
        <taxon>CS clade</taxon>
        <taxon>Chlamydomonadales</taxon>
        <taxon>Dunaliellaceae</taxon>
        <taxon>Dunaliella</taxon>
    </lineage>
</organism>
<reference evidence="4" key="1">
    <citation type="submission" date="2021-01" db="EMBL/GenBank/DDBJ databases">
        <authorList>
            <person name="Corre E."/>
            <person name="Pelletier E."/>
            <person name="Niang G."/>
            <person name="Scheremetjew M."/>
            <person name="Finn R."/>
            <person name="Kale V."/>
            <person name="Holt S."/>
            <person name="Cochrane G."/>
            <person name="Meng A."/>
            <person name="Brown T."/>
            <person name="Cohen L."/>
        </authorList>
    </citation>
    <scope>NUCLEOTIDE SEQUENCE</scope>
    <source>
        <strain evidence="4">CCMP1320</strain>
    </source>
</reference>